<dbReference type="AlphaFoldDB" id="A0A8J7TME2"/>
<accession>A0A8J7TME2</accession>
<keyword evidence="1" id="KW-0472">Membrane</keyword>
<dbReference type="EMBL" id="JAFLCK010000030">
    <property type="protein sequence ID" value="MBN8662065.1"/>
    <property type="molecule type" value="Genomic_DNA"/>
</dbReference>
<protein>
    <submittedName>
        <fullName evidence="2">Uncharacterized protein</fullName>
    </submittedName>
</protein>
<keyword evidence="1" id="KW-0812">Transmembrane</keyword>
<comment type="caution">
    <text evidence="2">The sequence shown here is derived from an EMBL/GenBank/DDBJ whole genome shotgun (WGS) entry which is preliminary data.</text>
</comment>
<proteinExistence type="predicted"/>
<feature type="transmembrane region" description="Helical" evidence="1">
    <location>
        <begin position="31"/>
        <end position="57"/>
    </location>
</feature>
<gene>
    <name evidence="2" type="ORF">J0M35_16985</name>
</gene>
<organism evidence="2 3">
    <name type="scientific">Candidatus Obscuribacter phosphatis</name>
    <dbReference type="NCBI Taxonomy" id="1906157"/>
    <lineage>
        <taxon>Bacteria</taxon>
        <taxon>Bacillati</taxon>
        <taxon>Candidatus Melainabacteria</taxon>
        <taxon>Candidatus Obscuribacterales</taxon>
        <taxon>Candidatus Obscuribacteraceae</taxon>
        <taxon>Candidatus Obscuribacter</taxon>
    </lineage>
</organism>
<sequence>MYTIITCTILGLTLAVTLWRKGKLSAARLEPGLAISLIGLLCFEVGLAIAMLLSLALPEKEVVTGPQTIVSMKSADGSTGTFIMGSGSIKSGRTLHYMLLSANGSVVPHSVPANQLVHITEDGSLKNSGTVTVTRIEWDRDSFLNNWSIFNDTKDRTVRIDFRVPVGTVVQRFSVQ</sequence>
<name>A0A8J7TME2_9BACT</name>
<dbReference type="Proteomes" id="UP000664277">
    <property type="component" value="Unassembled WGS sequence"/>
</dbReference>
<evidence type="ECO:0000256" key="1">
    <source>
        <dbReference type="SAM" id="Phobius"/>
    </source>
</evidence>
<reference evidence="2" key="1">
    <citation type="submission" date="2021-02" db="EMBL/GenBank/DDBJ databases">
        <title>Genome-Resolved Metagenomics of a Microbial Community Performing Photosynthetic Biological Nutrient Removal.</title>
        <authorList>
            <person name="Mcdaniel E.A."/>
        </authorList>
    </citation>
    <scope>NUCLEOTIDE SEQUENCE</scope>
    <source>
        <strain evidence="2">UWPOB_OBS1</strain>
    </source>
</reference>
<evidence type="ECO:0000313" key="3">
    <source>
        <dbReference type="Proteomes" id="UP000664277"/>
    </source>
</evidence>
<evidence type="ECO:0000313" key="2">
    <source>
        <dbReference type="EMBL" id="MBN8662065.1"/>
    </source>
</evidence>
<keyword evidence="1" id="KW-1133">Transmembrane helix</keyword>